<dbReference type="AlphaFoldDB" id="A0A7W7CGE7"/>
<feature type="transmembrane region" description="Helical" evidence="1">
    <location>
        <begin position="12"/>
        <end position="32"/>
    </location>
</feature>
<dbReference type="Proteomes" id="UP000533598">
    <property type="component" value="Unassembled WGS sequence"/>
</dbReference>
<keyword evidence="1" id="KW-0812">Transmembrane</keyword>
<feature type="transmembrane region" description="Helical" evidence="1">
    <location>
        <begin position="52"/>
        <end position="70"/>
    </location>
</feature>
<evidence type="ECO:0000313" key="2">
    <source>
        <dbReference type="EMBL" id="MBB4679293.1"/>
    </source>
</evidence>
<name>A0A7W7CGE7_9PSEU</name>
<keyword evidence="1" id="KW-0472">Membrane</keyword>
<keyword evidence="1" id="KW-1133">Transmembrane helix</keyword>
<reference evidence="2 3" key="1">
    <citation type="submission" date="2020-08" db="EMBL/GenBank/DDBJ databases">
        <title>Sequencing the genomes of 1000 actinobacteria strains.</title>
        <authorList>
            <person name="Klenk H.-P."/>
        </authorList>
    </citation>
    <scope>NUCLEOTIDE SEQUENCE [LARGE SCALE GENOMIC DNA]</scope>
    <source>
        <strain evidence="2 3">DSM 44230</strain>
    </source>
</reference>
<dbReference type="RefSeq" id="WP_185005055.1">
    <property type="nucleotide sequence ID" value="NZ_BAAAUI010000073.1"/>
</dbReference>
<accession>A0A7W7CGE7</accession>
<organism evidence="2 3">
    <name type="scientific">Crossiella cryophila</name>
    <dbReference type="NCBI Taxonomy" id="43355"/>
    <lineage>
        <taxon>Bacteria</taxon>
        <taxon>Bacillati</taxon>
        <taxon>Actinomycetota</taxon>
        <taxon>Actinomycetes</taxon>
        <taxon>Pseudonocardiales</taxon>
        <taxon>Pseudonocardiaceae</taxon>
        <taxon>Crossiella</taxon>
    </lineage>
</organism>
<sequence length="76" mass="8094">MAKSVSAIDGAQGVIAIVGITLGAVPLIRWFIEGQHSGPFRWIFGEQTGTMGYVVPLLVIGVGFGLIAVLERRKRA</sequence>
<gene>
    <name evidence="2" type="ORF">HNR67_005411</name>
</gene>
<comment type="caution">
    <text evidence="2">The sequence shown here is derived from an EMBL/GenBank/DDBJ whole genome shotgun (WGS) entry which is preliminary data.</text>
</comment>
<dbReference type="EMBL" id="JACHMH010000001">
    <property type="protein sequence ID" value="MBB4679293.1"/>
    <property type="molecule type" value="Genomic_DNA"/>
</dbReference>
<evidence type="ECO:0000313" key="3">
    <source>
        <dbReference type="Proteomes" id="UP000533598"/>
    </source>
</evidence>
<evidence type="ECO:0000256" key="1">
    <source>
        <dbReference type="SAM" id="Phobius"/>
    </source>
</evidence>
<proteinExistence type="predicted"/>
<keyword evidence="3" id="KW-1185">Reference proteome</keyword>
<protein>
    <submittedName>
        <fullName evidence="2">Uncharacterized protein</fullName>
    </submittedName>
</protein>